<evidence type="ECO:0008006" key="8">
    <source>
        <dbReference type="Google" id="ProtNLM"/>
    </source>
</evidence>
<evidence type="ECO:0000256" key="3">
    <source>
        <dbReference type="ARBA" id="ARBA00022801"/>
    </source>
</evidence>
<gene>
    <name evidence="6" type="ORF">FC19_GL001068</name>
</gene>
<evidence type="ECO:0000313" key="7">
    <source>
        <dbReference type="Proteomes" id="UP000051015"/>
    </source>
</evidence>
<evidence type="ECO:0000313" key="6">
    <source>
        <dbReference type="EMBL" id="KRM96004.1"/>
    </source>
</evidence>
<dbReference type="Pfam" id="PF04794">
    <property type="entry name" value="YdjC"/>
    <property type="match status" value="1"/>
</dbReference>
<evidence type="ECO:0000256" key="1">
    <source>
        <dbReference type="ARBA" id="ARBA00001946"/>
    </source>
</evidence>
<accession>A0A0R2D290</accession>
<keyword evidence="7" id="KW-1185">Reference proteome</keyword>
<dbReference type="PATRIC" id="fig|1423725.3.peg.1100"/>
<dbReference type="PANTHER" id="PTHR31609">
    <property type="entry name" value="YDJC DEACETYLASE FAMILY MEMBER"/>
    <property type="match status" value="1"/>
</dbReference>
<evidence type="ECO:0000256" key="4">
    <source>
        <dbReference type="ARBA" id="ARBA00022842"/>
    </source>
</evidence>
<dbReference type="GO" id="GO:0019213">
    <property type="term" value="F:deacetylase activity"/>
    <property type="evidence" value="ECO:0007669"/>
    <property type="project" value="TreeGrafter"/>
</dbReference>
<dbReference type="InterPro" id="IPR011330">
    <property type="entry name" value="Glyco_hydro/deAcase_b/a-brl"/>
</dbReference>
<dbReference type="Gene3D" id="3.20.20.370">
    <property type="entry name" value="Glycoside hydrolase/deacetylase"/>
    <property type="match status" value="1"/>
</dbReference>
<comment type="caution">
    <text evidence="6">The sequence shown here is derived from an EMBL/GenBank/DDBJ whole genome shotgun (WGS) entry which is preliminary data.</text>
</comment>
<dbReference type="GO" id="GO:0016787">
    <property type="term" value="F:hydrolase activity"/>
    <property type="evidence" value="ECO:0007669"/>
    <property type="project" value="UniProtKB-KW"/>
</dbReference>
<dbReference type="AlphaFoldDB" id="A0A0R2D290"/>
<dbReference type="GO" id="GO:0005975">
    <property type="term" value="P:carbohydrate metabolic process"/>
    <property type="evidence" value="ECO:0007669"/>
    <property type="project" value="InterPro"/>
</dbReference>
<dbReference type="GO" id="GO:0046872">
    <property type="term" value="F:metal ion binding"/>
    <property type="evidence" value="ECO:0007669"/>
    <property type="project" value="UniProtKB-KW"/>
</dbReference>
<keyword evidence="3" id="KW-0378">Hydrolase</keyword>
<protein>
    <recommendedName>
        <fullName evidence="8">ChbG/HpnK family deacetylase</fullName>
    </recommendedName>
</protein>
<reference evidence="6 7" key="1">
    <citation type="journal article" date="2015" name="Genome Announc.">
        <title>Expanding the biotechnology potential of lactobacilli through comparative genomics of 213 strains and associated genera.</title>
        <authorList>
            <person name="Sun Z."/>
            <person name="Harris H.M."/>
            <person name="McCann A."/>
            <person name="Guo C."/>
            <person name="Argimon S."/>
            <person name="Zhang W."/>
            <person name="Yang X."/>
            <person name="Jeffery I.B."/>
            <person name="Cooney J.C."/>
            <person name="Kagawa T.F."/>
            <person name="Liu W."/>
            <person name="Song Y."/>
            <person name="Salvetti E."/>
            <person name="Wrobel A."/>
            <person name="Rasinkangas P."/>
            <person name="Parkhill J."/>
            <person name="Rea M.C."/>
            <person name="O'Sullivan O."/>
            <person name="Ritari J."/>
            <person name="Douillard F.P."/>
            <person name="Paul Ross R."/>
            <person name="Yang R."/>
            <person name="Briner A.E."/>
            <person name="Felis G.E."/>
            <person name="de Vos W.M."/>
            <person name="Barrangou R."/>
            <person name="Klaenhammer T.R."/>
            <person name="Caufield P.W."/>
            <person name="Cui Y."/>
            <person name="Zhang H."/>
            <person name="O'Toole P.W."/>
        </authorList>
    </citation>
    <scope>NUCLEOTIDE SEQUENCE [LARGE SCALE GENOMIC DNA]</scope>
    <source>
        <strain evidence="6 7">DSM 21051</strain>
    </source>
</reference>
<comment type="cofactor">
    <cofactor evidence="1">
        <name>Mg(2+)</name>
        <dbReference type="ChEBI" id="CHEBI:18420"/>
    </cofactor>
</comment>
<keyword evidence="5" id="KW-0119">Carbohydrate metabolism</keyword>
<evidence type="ECO:0000256" key="5">
    <source>
        <dbReference type="ARBA" id="ARBA00023277"/>
    </source>
</evidence>
<dbReference type="InterPro" id="IPR006879">
    <property type="entry name" value="YdjC-like"/>
</dbReference>
<keyword evidence="2" id="KW-0479">Metal-binding</keyword>
<evidence type="ECO:0000256" key="2">
    <source>
        <dbReference type="ARBA" id="ARBA00022723"/>
    </source>
</evidence>
<organism evidence="6 7">
    <name type="scientific">Liquorilactobacillus aquaticus DSM 21051</name>
    <dbReference type="NCBI Taxonomy" id="1423725"/>
    <lineage>
        <taxon>Bacteria</taxon>
        <taxon>Bacillati</taxon>
        <taxon>Bacillota</taxon>
        <taxon>Bacilli</taxon>
        <taxon>Lactobacillales</taxon>
        <taxon>Lactobacillaceae</taxon>
        <taxon>Liquorilactobacillus</taxon>
    </lineage>
</organism>
<dbReference type="Proteomes" id="UP000051015">
    <property type="component" value="Unassembled WGS sequence"/>
</dbReference>
<keyword evidence="4" id="KW-0460">Magnesium</keyword>
<sequence>MGYSRAVNYGIYDAVVEGVVNNVCVMVNTQFSKQGIELVKNTGVDLGLHTVICTGKPLTNPRLIPSVTTKDGNFKSSKTYRNSSQDFVVLNEVILEIEAQYQKFIELIGRRPVFLGGHAVASKNFVKGLQLVAKCHNVPFLGFSSGNTQLEFKEYQLQPIMESMQQNYNPFETVKKCIKISSVDNIPMMICHPGYLDDYILEHSSLTIARIKEVEMLCNNEVRSYLKDKKVHLIKFSELV</sequence>
<dbReference type="STRING" id="1423725.FC19_GL001068"/>
<proteinExistence type="predicted"/>
<name>A0A0R2D290_9LACO</name>
<dbReference type="EMBL" id="AYZD01000017">
    <property type="protein sequence ID" value="KRM96004.1"/>
    <property type="molecule type" value="Genomic_DNA"/>
</dbReference>
<dbReference type="PANTHER" id="PTHR31609:SF1">
    <property type="entry name" value="CARBOHYDRATE DEACETYLASE"/>
    <property type="match status" value="1"/>
</dbReference>
<dbReference type="SUPFAM" id="SSF88713">
    <property type="entry name" value="Glycoside hydrolase/deacetylase"/>
    <property type="match status" value="1"/>
</dbReference>